<dbReference type="AlphaFoldDB" id="Q21B92"/>
<dbReference type="STRING" id="316056.RPC_0773"/>
<dbReference type="GO" id="GO:0008168">
    <property type="term" value="F:methyltransferase activity"/>
    <property type="evidence" value="ECO:0007669"/>
    <property type="project" value="UniProtKB-KW"/>
</dbReference>
<evidence type="ECO:0000313" key="4">
    <source>
        <dbReference type="EMBL" id="ABD86344.1"/>
    </source>
</evidence>
<evidence type="ECO:0000259" key="3">
    <source>
        <dbReference type="Pfam" id="PF13649"/>
    </source>
</evidence>
<dbReference type="Gene3D" id="3.40.50.150">
    <property type="entry name" value="Vaccinia Virus protein VP39"/>
    <property type="match status" value="1"/>
</dbReference>
<feature type="coiled-coil region" evidence="2">
    <location>
        <begin position="87"/>
        <end position="114"/>
    </location>
</feature>
<keyword evidence="1 4" id="KW-0808">Transferase</keyword>
<dbReference type="InterPro" id="IPR041698">
    <property type="entry name" value="Methyltransf_25"/>
</dbReference>
<feature type="domain" description="Methyltransferase" evidence="3">
    <location>
        <begin position="60"/>
        <end position="148"/>
    </location>
</feature>
<dbReference type="HOGENOM" id="CLU_1000069_0_0_5"/>
<evidence type="ECO:0000256" key="1">
    <source>
        <dbReference type="ARBA" id="ARBA00022679"/>
    </source>
</evidence>
<dbReference type="PANTHER" id="PTHR43861">
    <property type="entry name" value="TRANS-ACONITATE 2-METHYLTRANSFERASE-RELATED"/>
    <property type="match status" value="1"/>
</dbReference>
<dbReference type="CDD" id="cd02440">
    <property type="entry name" value="AdoMet_MTases"/>
    <property type="match status" value="1"/>
</dbReference>
<protein>
    <submittedName>
        <fullName evidence="4">Methyltransferase type 12</fullName>
    </submittedName>
</protein>
<reference evidence="4" key="1">
    <citation type="submission" date="2006-03" db="EMBL/GenBank/DDBJ databases">
        <title>Complete sequence of Rhodopseudomonas palustris BisB18.</title>
        <authorList>
            <consortium name="US DOE Joint Genome Institute"/>
            <person name="Copeland A."/>
            <person name="Lucas S."/>
            <person name="Lapidus A."/>
            <person name="Barry K."/>
            <person name="Detter J.C."/>
            <person name="Glavina del Rio T."/>
            <person name="Hammon N."/>
            <person name="Israni S."/>
            <person name="Dalin E."/>
            <person name="Tice H."/>
            <person name="Pitluck S."/>
            <person name="Chain P."/>
            <person name="Malfatti S."/>
            <person name="Shin M."/>
            <person name="Vergez L."/>
            <person name="Schmutz J."/>
            <person name="Larimer F."/>
            <person name="Land M."/>
            <person name="Hauser L."/>
            <person name="Pelletier D.A."/>
            <person name="Kyrpides N."/>
            <person name="Anderson I."/>
            <person name="Oda Y."/>
            <person name="Harwood C.S."/>
            <person name="Richardson P."/>
        </authorList>
    </citation>
    <scope>NUCLEOTIDE SEQUENCE [LARGE SCALE GENOMIC DNA]</scope>
    <source>
        <strain evidence="4">BisB18</strain>
    </source>
</reference>
<dbReference type="EMBL" id="CP000301">
    <property type="protein sequence ID" value="ABD86344.1"/>
    <property type="molecule type" value="Genomic_DNA"/>
</dbReference>
<name>Q21B92_RHOPB</name>
<evidence type="ECO:0000256" key="2">
    <source>
        <dbReference type="SAM" id="Coils"/>
    </source>
</evidence>
<dbReference type="SUPFAM" id="SSF53335">
    <property type="entry name" value="S-adenosyl-L-methionine-dependent methyltransferases"/>
    <property type="match status" value="1"/>
</dbReference>
<keyword evidence="4" id="KW-0489">Methyltransferase</keyword>
<keyword evidence="2" id="KW-0175">Coiled coil</keyword>
<dbReference type="Pfam" id="PF13649">
    <property type="entry name" value="Methyltransf_25"/>
    <property type="match status" value="1"/>
</dbReference>
<gene>
    <name evidence="4" type="ordered locus">RPC_0773</name>
</gene>
<sequence>MATIRFHRTNHNSELSMNVWYNETGRPLSSTSWLNAHHRAKLKERTAFARSLLDMRPRRIVDLGCGPGLWLETLNGIVPPDCEFVGIDSDSAALDEAKSRAKEWERSVQFLNVDIEKSSQNLPEADMFLAFNLFPYFTHPEKVLTAVKSRIAGSGRLVIRQYDGALLRFGPLDQGRRGRIEMSLHTSVMGSSEFQHYDLDRLFQLLASSSFENKHLEFELFQRASPYPEDFLQYVNNTIDWMARYAAEDASAELKRWQSEFLCRGSPPSYFVEVDLVGWLS</sequence>
<dbReference type="eggNOG" id="COG2226">
    <property type="taxonomic scope" value="Bacteria"/>
</dbReference>
<dbReference type="PANTHER" id="PTHR43861:SF3">
    <property type="entry name" value="PUTATIVE (AFU_ORTHOLOGUE AFUA_2G14390)-RELATED"/>
    <property type="match status" value="1"/>
</dbReference>
<dbReference type="InterPro" id="IPR029063">
    <property type="entry name" value="SAM-dependent_MTases_sf"/>
</dbReference>
<proteinExistence type="predicted"/>
<dbReference type="KEGG" id="rpc:RPC_0773"/>
<dbReference type="GO" id="GO:0032259">
    <property type="term" value="P:methylation"/>
    <property type="evidence" value="ECO:0007669"/>
    <property type="project" value="UniProtKB-KW"/>
</dbReference>
<accession>Q21B92</accession>
<organism evidence="4">
    <name type="scientific">Rhodopseudomonas palustris (strain BisB18)</name>
    <dbReference type="NCBI Taxonomy" id="316056"/>
    <lineage>
        <taxon>Bacteria</taxon>
        <taxon>Pseudomonadati</taxon>
        <taxon>Pseudomonadota</taxon>
        <taxon>Alphaproteobacteria</taxon>
        <taxon>Hyphomicrobiales</taxon>
        <taxon>Nitrobacteraceae</taxon>
        <taxon>Rhodopseudomonas</taxon>
    </lineage>
</organism>